<evidence type="ECO:0000313" key="2">
    <source>
        <dbReference type="EMBL" id="CAI3974873.1"/>
    </source>
</evidence>
<dbReference type="Gene3D" id="1.10.238.10">
    <property type="entry name" value="EF-hand"/>
    <property type="match status" value="1"/>
</dbReference>
<protein>
    <submittedName>
        <fullName evidence="4">Caltractin (Centrin)</fullName>
    </submittedName>
</protein>
<organism evidence="2">
    <name type="scientific">Cladocopium goreaui</name>
    <dbReference type="NCBI Taxonomy" id="2562237"/>
    <lineage>
        <taxon>Eukaryota</taxon>
        <taxon>Sar</taxon>
        <taxon>Alveolata</taxon>
        <taxon>Dinophyceae</taxon>
        <taxon>Suessiales</taxon>
        <taxon>Symbiodiniaceae</taxon>
        <taxon>Cladocopium</taxon>
    </lineage>
</organism>
<dbReference type="GO" id="GO:0005509">
    <property type="term" value="F:calcium ion binding"/>
    <property type="evidence" value="ECO:0007669"/>
    <property type="project" value="InterPro"/>
</dbReference>
<proteinExistence type="predicted"/>
<dbReference type="PROSITE" id="PS50222">
    <property type="entry name" value="EF_HAND_2"/>
    <property type="match status" value="1"/>
</dbReference>
<evidence type="ECO:0000313" key="5">
    <source>
        <dbReference type="Proteomes" id="UP001152797"/>
    </source>
</evidence>
<dbReference type="EMBL" id="CAMXCT020000165">
    <property type="protein sequence ID" value="CAL1128248.1"/>
    <property type="molecule type" value="Genomic_DNA"/>
</dbReference>
<sequence length="59" mass="6932">MALSTVGRRGFERLDRNVRQSRAAHKAVSKEQRQEIKEAFDIFDSERTGKMDYHELKAH</sequence>
<dbReference type="InterPro" id="IPR002048">
    <property type="entry name" value="EF_hand_dom"/>
</dbReference>
<keyword evidence="5" id="KW-1185">Reference proteome</keyword>
<dbReference type="Proteomes" id="UP001152797">
    <property type="component" value="Unassembled WGS sequence"/>
</dbReference>
<dbReference type="AlphaFoldDB" id="A0A9P1BM14"/>
<gene>
    <name evidence="2" type="ORF">C1SCF055_LOCUS3239</name>
</gene>
<dbReference type="SUPFAM" id="SSF47473">
    <property type="entry name" value="EF-hand"/>
    <property type="match status" value="1"/>
</dbReference>
<dbReference type="InterPro" id="IPR011992">
    <property type="entry name" value="EF-hand-dom_pair"/>
</dbReference>
<reference evidence="2" key="1">
    <citation type="submission" date="2022-10" db="EMBL/GenBank/DDBJ databases">
        <authorList>
            <person name="Chen Y."/>
            <person name="Dougan E. K."/>
            <person name="Chan C."/>
            <person name="Rhodes N."/>
            <person name="Thang M."/>
        </authorList>
    </citation>
    <scope>NUCLEOTIDE SEQUENCE</scope>
</reference>
<dbReference type="EMBL" id="CAMXCT030000165">
    <property type="protein sequence ID" value="CAL4762185.1"/>
    <property type="molecule type" value="Genomic_DNA"/>
</dbReference>
<evidence type="ECO:0000313" key="4">
    <source>
        <dbReference type="EMBL" id="CAL4762185.1"/>
    </source>
</evidence>
<comment type="caution">
    <text evidence="2">The sequence shown here is derived from an EMBL/GenBank/DDBJ whole genome shotgun (WGS) entry which is preliminary data.</text>
</comment>
<dbReference type="OrthoDB" id="26525at2759"/>
<reference evidence="3" key="2">
    <citation type="submission" date="2024-04" db="EMBL/GenBank/DDBJ databases">
        <authorList>
            <person name="Chen Y."/>
            <person name="Shah S."/>
            <person name="Dougan E. K."/>
            <person name="Thang M."/>
            <person name="Chan C."/>
        </authorList>
    </citation>
    <scope>NUCLEOTIDE SEQUENCE [LARGE SCALE GENOMIC DNA]</scope>
</reference>
<feature type="domain" description="EF-hand" evidence="1">
    <location>
        <begin position="31"/>
        <end position="59"/>
    </location>
</feature>
<evidence type="ECO:0000259" key="1">
    <source>
        <dbReference type="PROSITE" id="PS50222"/>
    </source>
</evidence>
<dbReference type="Pfam" id="PF13405">
    <property type="entry name" value="EF-hand_6"/>
    <property type="match status" value="1"/>
</dbReference>
<evidence type="ECO:0000313" key="3">
    <source>
        <dbReference type="EMBL" id="CAL1128248.1"/>
    </source>
</evidence>
<dbReference type="EMBL" id="CAMXCT010000165">
    <property type="protein sequence ID" value="CAI3974873.1"/>
    <property type="molecule type" value="Genomic_DNA"/>
</dbReference>
<accession>A0A9P1BM14</accession>
<name>A0A9P1BM14_9DINO</name>